<dbReference type="Proteomes" id="UP001597338">
    <property type="component" value="Unassembled WGS sequence"/>
</dbReference>
<evidence type="ECO:0000313" key="3">
    <source>
        <dbReference type="Proteomes" id="UP001597338"/>
    </source>
</evidence>
<dbReference type="EMBL" id="JBHUHF010000001">
    <property type="protein sequence ID" value="MFD2028787.1"/>
    <property type="molecule type" value="Genomic_DNA"/>
</dbReference>
<comment type="caution">
    <text evidence="2">The sequence shown here is derived from an EMBL/GenBank/DDBJ whole genome shotgun (WGS) entry which is preliminary data.</text>
</comment>
<accession>A0ABW4VH61</accession>
<dbReference type="InterPro" id="IPR036165">
    <property type="entry name" value="YefM-like_sf"/>
</dbReference>
<dbReference type="SUPFAM" id="SSF143120">
    <property type="entry name" value="YefM-like"/>
    <property type="match status" value="1"/>
</dbReference>
<gene>
    <name evidence="2" type="ORF">ACFSL2_25095</name>
</gene>
<organism evidence="2 3">
    <name type="scientific">Promicromonospora aerolata</name>
    <dbReference type="NCBI Taxonomy" id="195749"/>
    <lineage>
        <taxon>Bacteria</taxon>
        <taxon>Bacillati</taxon>
        <taxon>Actinomycetota</taxon>
        <taxon>Actinomycetes</taxon>
        <taxon>Micrococcales</taxon>
        <taxon>Promicromonosporaceae</taxon>
        <taxon>Promicromonospora</taxon>
    </lineage>
</organism>
<proteinExistence type="inferred from homology"/>
<reference evidence="3" key="1">
    <citation type="journal article" date="2019" name="Int. J. Syst. Evol. Microbiol.">
        <title>The Global Catalogue of Microorganisms (GCM) 10K type strain sequencing project: providing services to taxonomists for standard genome sequencing and annotation.</title>
        <authorList>
            <consortium name="The Broad Institute Genomics Platform"/>
            <consortium name="The Broad Institute Genome Sequencing Center for Infectious Disease"/>
            <person name="Wu L."/>
            <person name="Ma J."/>
        </authorList>
    </citation>
    <scope>NUCLEOTIDE SEQUENCE [LARGE SCALE GENOMIC DNA]</scope>
    <source>
        <strain evidence="3">CCM 7043</strain>
    </source>
</reference>
<dbReference type="RefSeq" id="WP_377200450.1">
    <property type="nucleotide sequence ID" value="NZ_JBHUHF010000001.1"/>
</dbReference>
<comment type="similarity">
    <text evidence="1">Belongs to the phD/YefM antitoxin family.</text>
</comment>
<dbReference type="NCBIfam" id="TIGR01552">
    <property type="entry name" value="phd_fam"/>
    <property type="match status" value="1"/>
</dbReference>
<evidence type="ECO:0000256" key="1">
    <source>
        <dbReference type="ARBA" id="ARBA00009981"/>
    </source>
</evidence>
<protein>
    <submittedName>
        <fullName evidence="2">Type II toxin-antitoxin system prevent-host-death family antitoxin</fullName>
    </submittedName>
</protein>
<sequence>MSTQPEITQRDLRSRSKEIMDAVQSGHSFTVTRDGHEIGELVPLRRRRRFVPRAEFAAMSQAGPHMSLEAFRADQDATIDDEASDPYER</sequence>
<keyword evidence="3" id="KW-1185">Reference proteome</keyword>
<evidence type="ECO:0000313" key="2">
    <source>
        <dbReference type="EMBL" id="MFD2028787.1"/>
    </source>
</evidence>
<dbReference type="Gene3D" id="3.40.1620.10">
    <property type="entry name" value="YefM-like domain"/>
    <property type="match status" value="1"/>
</dbReference>
<name>A0ABW4VH61_9MICO</name>